<dbReference type="Proteomes" id="UP001610444">
    <property type="component" value="Unassembled WGS sequence"/>
</dbReference>
<dbReference type="GeneID" id="98160949"/>
<gene>
    <name evidence="2" type="ORF">BJX68DRAFT_267297</name>
</gene>
<keyword evidence="1" id="KW-0732">Signal</keyword>
<evidence type="ECO:0000313" key="3">
    <source>
        <dbReference type="Proteomes" id="UP001610444"/>
    </source>
</evidence>
<proteinExistence type="predicted"/>
<keyword evidence="3" id="KW-1185">Reference proteome</keyword>
<sequence length="112" mass="11371">MYAFKLSTLAVLATMCTSAFATPAPLEARDDTANVRMFSGDTCGGAEQSFSVAGSGSYRCVPVSAARRSVIVTGSEKMTPKTATIAISAPLLMPGLGDAPGDGEGEGVGVYE</sequence>
<dbReference type="RefSeq" id="XP_070898474.1">
    <property type="nucleotide sequence ID" value="XM_071045785.1"/>
</dbReference>
<name>A0ABR4KAW5_9EURO</name>
<dbReference type="EMBL" id="JBFXLR010000024">
    <property type="protein sequence ID" value="KAL2848939.1"/>
    <property type="molecule type" value="Genomic_DNA"/>
</dbReference>
<evidence type="ECO:0000256" key="1">
    <source>
        <dbReference type="SAM" id="SignalP"/>
    </source>
</evidence>
<reference evidence="2 3" key="1">
    <citation type="submission" date="2024-07" db="EMBL/GenBank/DDBJ databases">
        <title>Section-level genome sequencing and comparative genomics of Aspergillus sections Usti and Cavernicolus.</title>
        <authorList>
            <consortium name="Lawrence Berkeley National Laboratory"/>
            <person name="Nybo J.L."/>
            <person name="Vesth T.C."/>
            <person name="Theobald S."/>
            <person name="Frisvad J.C."/>
            <person name="Larsen T.O."/>
            <person name="Kjaerboelling I."/>
            <person name="Rothschild-Mancinelli K."/>
            <person name="Lyhne E.K."/>
            <person name="Kogle M.E."/>
            <person name="Barry K."/>
            <person name="Clum A."/>
            <person name="Na H."/>
            <person name="Ledsgaard L."/>
            <person name="Lin J."/>
            <person name="Lipzen A."/>
            <person name="Kuo A."/>
            <person name="Riley R."/>
            <person name="Mondo S."/>
            <person name="LaButti K."/>
            <person name="Haridas S."/>
            <person name="Pangalinan J."/>
            <person name="Salamov A.A."/>
            <person name="Simmons B.A."/>
            <person name="Magnuson J.K."/>
            <person name="Chen J."/>
            <person name="Drula E."/>
            <person name="Henrissat B."/>
            <person name="Wiebenga A."/>
            <person name="Lubbers R.J."/>
            <person name="Gomes A.C."/>
            <person name="Macurrencykelacurrency M.R."/>
            <person name="Stajich J."/>
            <person name="Grigoriev I.V."/>
            <person name="Mortensen U.H."/>
            <person name="De vries R.P."/>
            <person name="Baker S.E."/>
            <person name="Andersen M.R."/>
        </authorList>
    </citation>
    <scope>NUCLEOTIDE SEQUENCE [LARGE SCALE GENOMIC DNA]</scope>
    <source>
        <strain evidence="2 3">CBS 756.74</strain>
    </source>
</reference>
<organism evidence="2 3">
    <name type="scientific">Aspergillus pseudodeflectus</name>
    <dbReference type="NCBI Taxonomy" id="176178"/>
    <lineage>
        <taxon>Eukaryota</taxon>
        <taxon>Fungi</taxon>
        <taxon>Dikarya</taxon>
        <taxon>Ascomycota</taxon>
        <taxon>Pezizomycotina</taxon>
        <taxon>Eurotiomycetes</taxon>
        <taxon>Eurotiomycetidae</taxon>
        <taxon>Eurotiales</taxon>
        <taxon>Aspergillaceae</taxon>
        <taxon>Aspergillus</taxon>
        <taxon>Aspergillus subgen. Nidulantes</taxon>
    </lineage>
</organism>
<evidence type="ECO:0000313" key="2">
    <source>
        <dbReference type="EMBL" id="KAL2848939.1"/>
    </source>
</evidence>
<protein>
    <submittedName>
        <fullName evidence="2">Uncharacterized protein</fullName>
    </submittedName>
</protein>
<comment type="caution">
    <text evidence="2">The sequence shown here is derived from an EMBL/GenBank/DDBJ whole genome shotgun (WGS) entry which is preliminary data.</text>
</comment>
<feature type="signal peptide" evidence="1">
    <location>
        <begin position="1"/>
        <end position="21"/>
    </location>
</feature>
<feature type="chain" id="PRO_5046933204" evidence="1">
    <location>
        <begin position="22"/>
        <end position="112"/>
    </location>
</feature>
<accession>A0ABR4KAW5</accession>